<accession>A0A4R9M323</accession>
<dbReference type="SUPFAM" id="SSF48452">
    <property type="entry name" value="TPR-like"/>
    <property type="match status" value="2"/>
</dbReference>
<evidence type="ECO:0000313" key="1">
    <source>
        <dbReference type="EMBL" id="TGN20532.1"/>
    </source>
</evidence>
<dbReference type="Proteomes" id="UP000298058">
    <property type="component" value="Unassembled WGS sequence"/>
</dbReference>
<dbReference type="Gene3D" id="1.25.40.10">
    <property type="entry name" value="Tetratricopeptide repeat domain"/>
    <property type="match status" value="2"/>
</dbReference>
<dbReference type="AlphaFoldDB" id="A0A4R9M323"/>
<proteinExistence type="predicted"/>
<sequence length="786" mass="90875">MSRFQKNALLTVILLATIAYPPLYYSIRDTIRKESLPKSYHSPDLIPHISLGDWELNDYQETKNYAKAVRELVSLGFAQGSDLVYYGENSDLSFVKQNRLHIVLQGEFEIEKGSLSFSPKIYFPQTKKYFSESGFSVPWADLGKTPFLILKSYEHLIRETIRLHRILLHPPKLALLNPELNSEVLSETEFGLYTILFSSSVSTEQKLDIYKTLALSSPRAAFLYYEKAKALLVWKSVSSHKDIWKEWEDKKLSDTMYHSLLAYRIGRELFFSGDLEKSFEYLQIARKTRENLKQVYHFEYAHSLSLLGQILVKIGKKEEALYYLTSAKEMYSSLDLSGDKETTINLWYHSLLLADLNQKEVALSGFFKVEPQVSVFTDFERALFYFDLGKLQYDLGAYEASLPYLSKVRSILFQKNLSNHELNFHTLVLQAAAQFRLGNANVAKSIWEDILSAKGMLNIEDKLFYRYSYFNLAKIYSAKNAEEEADRFYKVYTRLSPYNAIVPLGSAVCLVPDFILPGVYAEPTENEFTGLEEAVIRSYTGRYIFSGQDEEIRARTYENRLEDTNEFLSDLLEKDFFGTPSLSYLKESLFPKKKSFEKGENIVFLDIGPALNNPDAPGITSQSVAYHFPKMEVVLWELPKEVDLFLKKVPSDKKDRLYSFRNIRILSADGVGKFETEYSDPNHWILKNRSIPNLKDKTIIMRAANSIDIYETYTKIQPHFMDVAFHLKDNPVLYFFNRSILFKPKGQAKFSLIGFQSIRGFHHNFQSLDRNGEPPYTLSKFTLSER</sequence>
<dbReference type="RefSeq" id="WP_135759019.1">
    <property type="nucleotide sequence ID" value="NZ_RQHW01000010.1"/>
</dbReference>
<dbReference type="EMBL" id="RQHW01000010">
    <property type="protein sequence ID" value="TGN20532.1"/>
    <property type="molecule type" value="Genomic_DNA"/>
</dbReference>
<dbReference type="OrthoDB" id="340981at2"/>
<keyword evidence="2" id="KW-1185">Reference proteome</keyword>
<gene>
    <name evidence="1" type="ORF">EHS15_02760</name>
</gene>
<reference evidence="1" key="1">
    <citation type="journal article" date="2019" name="PLoS Negl. Trop. Dis.">
        <title>Revisiting the worldwide diversity of Leptospira species in the environment.</title>
        <authorList>
            <person name="Vincent A.T."/>
            <person name="Schiettekatte O."/>
            <person name="Bourhy P."/>
            <person name="Veyrier F.J."/>
            <person name="Picardeau M."/>
        </authorList>
    </citation>
    <scope>NUCLEOTIDE SEQUENCE [LARGE SCALE GENOMIC DNA]</scope>
    <source>
        <strain evidence="1">201300427</strain>
    </source>
</reference>
<dbReference type="InterPro" id="IPR011990">
    <property type="entry name" value="TPR-like_helical_dom_sf"/>
</dbReference>
<organism evidence="1 2">
    <name type="scientific">Leptospira idonii</name>
    <dbReference type="NCBI Taxonomy" id="1193500"/>
    <lineage>
        <taxon>Bacteria</taxon>
        <taxon>Pseudomonadati</taxon>
        <taxon>Spirochaetota</taxon>
        <taxon>Spirochaetia</taxon>
        <taxon>Leptospirales</taxon>
        <taxon>Leptospiraceae</taxon>
        <taxon>Leptospira</taxon>
    </lineage>
</organism>
<evidence type="ECO:0000313" key="2">
    <source>
        <dbReference type="Proteomes" id="UP000298058"/>
    </source>
</evidence>
<name>A0A4R9M323_9LEPT</name>
<comment type="caution">
    <text evidence="1">The sequence shown here is derived from an EMBL/GenBank/DDBJ whole genome shotgun (WGS) entry which is preliminary data.</text>
</comment>
<protein>
    <submittedName>
        <fullName evidence="1">Tetratricopeptide repeat protein</fullName>
    </submittedName>
</protein>